<gene>
    <name evidence="14" type="ORF">B0T18DRAFT_416431</name>
</gene>
<comment type="caution">
    <text evidence="14">The sequence shown here is derived from an EMBL/GenBank/DDBJ whole genome shotgun (WGS) entry which is preliminary data.</text>
</comment>
<comment type="similarity">
    <text evidence="3 11">Belongs to the phage and mitochondrial RNA polymerase family.</text>
</comment>
<feature type="domain" description="DNA-directed RNA polymerase N-terminal" evidence="13">
    <location>
        <begin position="136"/>
        <end position="458"/>
    </location>
</feature>
<dbReference type="FunFam" id="1.10.150.20:FF:000041">
    <property type="entry name" value="DNA-directed RNA polymerase"/>
    <property type="match status" value="1"/>
</dbReference>
<name>A0AA40ER82_9PEZI</name>
<dbReference type="InterPro" id="IPR029262">
    <property type="entry name" value="RPOL_N"/>
</dbReference>
<evidence type="ECO:0000313" key="14">
    <source>
        <dbReference type="EMBL" id="KAK0744048.1"/>
    </source>
</evidence>
<dbReference type="GO" id="GO:0034245">
    <property type="term" value="C:mitochondrial DNA-directed RNA polymerase complex"/>
    <property type="evidence" value="ECO:0007669"/>
    <property type="project" value="TreeGrafter"/>
</dbReference>
<dbReference type="EMBL" id="JAUKUD010000005">
    <property type="protein sequence ID" value="KAK0744048.1"/>
    <property type="molecule type" value="Genomic_DNA"/>
</dbReference>
<keyword evidence="9 11" id="KW-0804">Transcription</keyword>
<dbReference type="GO" id="GO:0006390">
    <property type="term" value="P:mitochondrial transcription"/>
    <property type="evidence" value="ECO:0007669"/>
    <property type="project" value="TreeGrafter"/>
</dbReference>
<evidence type="ECO:0000256" key="3">
    <source>
        <dbReference type="ARBA" id="ARBA00009493"/>
    </source>
</evidence>
<feature type="region of interest" description="Disordered" evidence="12">
    <location>
        <begin position="1063"/>
        <end position="1098"/>
    </location>
</feature>
<proteinExistence type="inferred from homology"/>
<dbReference type="InterPro" id="IPR002092">
    <property type="entry name" value="DNA-dir_Rpol_phage-type"/>
</dbReference>
<dbReference type="PANTHER" id="PTHR10102:SF0">
    <property type="entry name" value="DNA-DIRECTED RNA POLYMERASE, MITOCHONDRIAL"/>
    <property type="match status" value="1"/>
</dbReference>
<evidence type="ECO:0000256" key="9">
    <source>
        <dbReference type="ARBA" id="ARBA00023163"/>
    </source>
</evidence>
<feature type="compositionally biased region" description="Acidic residues" evidence="12">
    <location>
        <begin position="1063"/>
        <end position="1080"/>
    </location>
</feature>
<evidence type="ECO:0000313" key="15">
    <source>
        <dbReference type="Proteomes" id="UP001172155"/>
    </source>
</evidence>
<dbReference type="AlphaFoldDB" id="A0AA40ER82"/>
<accession>A0AA40ER82</accession>
<reference evidence="14" key="1">
    <citation type="submission" date="2023-06" db="EMBL/GenBank/DDBJ databases">
        <title>Genome-scale phylogeny and comparative genomics of the fungal order Sordariales.</title>
        <authorList>
            <consortium name="Lawrence Berkeley National Laboratory"/>
            <person name="Hensen N."/>
            <person name="Bonometti L."/>
            <person name="Westerberg I."/>
            <person name="Brannstrom I.O."/>
            <person name="Guillou S."/>
            <person name="Cros-Aarteil S."/>
            <person name="Calhoun S."/>
            <person name="Haridas S."/>
            <person name="Kuo A."/>
            <person name="Mondo S."/>
            <person name="Pangilinan J."/>
            <person name="Riley R."/>
            <person name="LaButti K."/>
            <person name="Andreopoulos B."/>
            <person name="Lipzen A."/>
            <person name="Chen C."/>
            <person name="Yanf M."/>
            <person name="Daum C."/>
            <person name="Ng V."/>
            <person name="Clum A."/>
            <person name="Steindorff A."/>
            <person name="Ohm R."/>
            <person name="Martin F."/>
            <person name="Silar P."/>
            <person name="Natvig D."/>
            <person name="Lalanne C."/>
            <person name="Gautier V."/>
            <person name="Ament-velasquez S.L."/>
            <person name="Kruys A."/>
            <person name="Hutchinson M.I."/>
            <person name="Powell A.J."/>
            <person name="Barry K."/>
            <person name="Miller A.N."/>
            <person name="Grigoriev I.V."/>
            <person name="Debuchy R."/>
            <person name="Gladieux P."/>
            <person name="Thoren M.H."/>
            <person name="Johannesson H."/>
        </authorList>
    </citation>
    <scope>NUCLEOTIDE SEQUENCE</scope>
    <source>
        <strain evidence="14">SMH3187-1</strain>
    </source>
</reference>
<keyword evidence="4 11" id="KW-0240">DNA-directed RNA polymerase</keyword>
<evidence type="ECO:0000256" key="12">
    <source>
        <dbReference type="SAM" id="MobiDB-lite"/>
    </source>
</evidence>
<evidence type="ECO:0000256" key="5">
    <source>
        <dbReference type="ARBA" id="ARBA00022679"/>
    </source>
</evidence>
<evidence type="ECO:0000256" key="11">
    <source>
        <dbReference type="RuleBase" id="RU003805"/>
    </source>
</evidence>
<organism evidence="14 15">
    <name type="scientific">Schizothecium vesticola</name>
    <dbReference type="NCBI Taxonomy" id="314040"/>
    <lineage>
        <taxon>Eukaryota</taxon>
        <taxon>Fungi</taxon>
        <taxon>Dikarya</taxon>
        <taxon>Ascomycota</taxon>
        <taxon>Pezizomycotina</taxon>
        <taxon>Sordariomycetes</taxon>
        <taxon>Sordariomycetidae</taxon>
        <taxon>Sordariales</taxon>
        <taxon>Schizotheciaceae</taxon>
        <taxon>Schizothecium</taxon>
    </lineage>
</organism>
<dbReference type="InterPro" id="IPR024075">
    <property type="entry name" value="DNA-dir_RNA_pol_helix_hairp_sf"/>
</dbReference>
<dbReference type="Gene3D" id="1.10.150.20">
    <property type="entry name" value="5' to 3' exonuclease, C-terminal subdomain"/>
    <property type="match status" value="1"/>
</dbReference>
<dbReference type="PANTHER" id="PTHR10102">
    <property type="entry name" value="DNA-DIRECTED RNA POLYMERASE, MITOCHONDRIAL"/>
    <property type="match status" value="1"/>
</dbReference>
<dbReference type="PROSITE" id="PS00900">
    <property type="entry name" value="RNA_POL_PHAGE_1"/>
    <property type="match status" value="1"/>
</dbReference>
<dbReference type="InterPro" id="IPR046950">
    <property type="entry name" value="DNA-dir_Rpol_C_phage-type"/>
</dbReference>
<comment type="function">
    <text evidence="1 11">DNA-dependent RNA polymerase catalyzes the transcription of DNA into RNA using the four ribonucleoside triphosphates as substrates.</text>
</comment>
<comment type="subcellular location">
    <subcellularLocation>
        <location evidence="2">Mitochondrion</location>
    </subcellularLocation>
</comment>
<keyword evidence="6 11" id="KW-0548">Nucleotidyltransferase</keyword>
<comment type="catalytic activity">
    <reaction evidence="10 11">
        <text>RNA(n) + a ribonucleoside 5'-triphosphate = RNA(n+1) + diphosphate</text>
        <dbReference type="Rhea" id="RHEA:21248"/>
        <dbReference type="Rhea" id="RHEA-COMP:14527"/>
        <dbReference type="Rhea" id="RHEA-COMP:17342"/>
        <dbReference type="ChEBI" id="CHEBI:33019"/>
        <dbReference type="ChEBI" id="CHEBI:61557"/>
        <dbReference type="ChEBI" id="CHEBI:140395"/>
        <dbReference type="EC" id="2.7.7.6"/>
    </reaction>
</comment>
<evidence type="ECO:0000256" key="2">
    <source>
        <dbReference type="ARBA" id="ARBA00004173"/>
    </source>
</evidence>
<dbReference type="GO" id="GO:0003899">
    <property type="term" value="F:DNA-directed RNA polymerase activity"/>
    <property type="evidence" value="ECO:0007669"/>
    <property type="project" value="UniProtKB-EC"/>
</dbReference>
<dbReference type="SUPFAM" id="SSF56672">
    <property type="entry name" value="DNA/RNA polymerases"/>
    <property type="match status" value="1"/>
</dbReference>
<dbReference type="Proteomes" id="UP001172155">
    <property type="component" value="Unassembled WGS sequence"/>
</dbReference>
<dbReference type="PROSITE" id="PS00489">
    <property type="entry name" value="RNA_POL_PHAGE_2"/>
    <property type="match status" value="1"/>
</dbReference>
<evidence type="ECO:0000256" key="8">
    <source>
        <dbReference type="ARBA" id="ARBA00023128"/>
    </source>
</evidence>
<dbReference type="Pfam" id="PF00940">
    <property type="entry name" value="RNA_pol"/>
    <property type="match status" value="1"/>
</dbReference>
<dbReference type="InterPro" id="IPR043502">
    <property type="entry name" value="DNA/RNA_pol_sf"/>
</dbReference>
<keyword evidence="5 11" id="KW-0808">Transferase</keyword>
<evidence type="ECO:0000259" key="13">
    <source>
        <dbReference type="SMART" id="SM01311"/>
    </source>
</evidence>
<evidence type="ECO:0000256" key="4">
    <source>
        <dbReference type="ARBA" id="ARBA00022478"/>
    </source>
</evidence>
<keyword evidence="8" id="KW-0496">Mitochondrion</keyword>
<sequence>MLKASLLTARGSRLERLVDRYMAMLPEETALECLFMTEVLDARDLATLAEIAPAYNMPRGVTPVDMPVESTGTGESDSAIEADSFHVNASPRESPEVLSTPQKGLGLKSLKETLSLFTTVPTGFNIGGLSKAEQKEVQARLERDCVESAILRWREDHAKLMDMGLNTSVSSVSLGPRLAEWQLNLEAYLTEELKLVDAAELAEKKGQKDMDRCQYGPFLRLSPPSRLSAVTILGTLSLMAMTGGDKGVPLVSAIYHVAKVVEQDIRAQVAASGSPTRKMTAHRGGARRLMRLAEDRERQQSTADEKGPTIARNETAAGWPMALKFKVGAALLSGLLKTAKITVTGEHPVTNARVSQAQPAFIHSSQLKKGKKVGVLVPNSALTDLMKREPNCDLLARHLPMVCEPEPWSKFERGGFLESPVALVRTKTEERDQIHYAEAAIRRGDMDQVMKGLDVLGKTAWRINRPILDIMLEVWNKGDAIGDIPALNPNIEIPLEPEASDDPLERRRWMKQVRVLENERSGQHSLRCFLNFQLEIARAYRDQTFYFPHNVDFRGRAYPIPSYLNHMGADNVRGLLMFSKGKALGEGGLRWLKIHLANVYGFDKATFKDREQFALDNYENIVDSVRNPTNGTQWWLKAEDPWQCLAACHELKAAMESPDPTKFVSHLPVHQDGTCNGLQHYAALGGDVWGAEQVNLVPGDKPADVYSAVADLVREALVREAGQGSPFGAALKDKITRKVVKQTVMTNVYGVTFIGAKKQVLKQLENLYPTLAQDSGLEVILCASYIATHIFKALSTMFRGAHDIQHYLCEIGGRVCDSISPERIDFLAGTALDKAKKVGAKKTAAAAEDPKGELHSTIIWTTPLRMPVVQPYRKSTSKTIQTCLQNLVLVSPDKFDPVDKGKQLQGFPPNFIHSLDASHMLLSALECEAEGLTFASVHDSFWTHAADVDDMGRILRDAFIRIHSEDVIGRLKAEFEARYKGHLCRTRIVKTSPVGQAIMEHRKKARLTPVKELVLEKRRQDLLASRKPKEVKMGEKMVTPGSIFAELASFQDIAETESQAVLAEEEEEAEDAEEGMEATEEAQGGQEPVFGPEGHPLQGGNVLALHLQKATKKAPARKPAKQMTEVWLPLTFPEVPVKGDFDVRVLRDSPYFFN</sequence>
<dbReference type="EC" id="2.7.7.6" evidence="11"/>
<dbReference type="Gene3D" id="1.10.287.260">
    <property type="match status" value="1"/>
</dbReference>
<keyword evidence="7" id="KW-0809">Transit peptide</keyword>
<dbReference type="InterPro" id="IPR037159">
    <property type="entry name" value="RNA_POL_N_sf"/>
</dbReference>
<evidence type="ECO:0000256" key="10">
    <source>
        <dbReference type="ARBA" id="ARBA00048552"/>
    </source>
</evidence>
<evidence type="ECO:0000256" key="1">
    <source>
        <dbReference type="ARBA" id="ARBA00004026"/>
    </source>
</evidence>
<protein>
    <recommendedName>
        <fullName evidence="11">DNA-directed RNA polymerase</fullName>
        <ecNumber evidence="11">2.7.7.6</ecNumber>
    </recommendedName>
</protein>
<dbReference type="FunFam" id="1.10.287.280:FF:000001">
    <property type="entry name" value="DNA-directed RNA polymerase"/>
    <property type="match status" value="1"/>
</dbReference>
<dbReference type="Gene3D" id="1.10.287.280">
    <property type="match status" value="1"/>
</dbReference>
<keyword evidence="15" id="KW-1185">Reference proteome</keyword>
<dbReference type="SMART" id="SM01311">
    <property type="entry name" value="RPOL_N"/>
    <property type="match status" value="1"/>
</dbReference>
<dbReference type="Pfam" id="PF14700">
    <property type="entry name" value="RPOL_N"/>
    <property type="match status" value="1"/>
</dbReference>
<dbReference type="Gene3D" id="1.10.1320.10">
    <property type="entry name" value="DNA-directed RNA polymerase, N-terminal domain"/>
    <property type="match status" value="1"/>
</dbReference>
<evidence type="ECO:0000256" key="6">
    <source>
        <dbReference type="ARBA" id="ARBA00022695"/>
    </source>
</evidence>
<evidence type="ECO:0000256" key="7">
    <source>
        <dbReference type="ARBA" id="ARBA00022946"/>
    </source>
</evidence>
<dbReference type="GO" id="GO:0001018">
    <property type="term" value="F:mitochondrial promoter sequence-specific DNA binding"/>
    <property type="evidence" value="ECO:0007669"/>
    <property type="project" value="TreeGrafter"/>
</dbReference>